<evidence type="ECO:0000256" key="17">
    <source>
        <dbReference type="ARBA" id="ARBA00048694"/>
    </source>
</evidence>
<dbReference type="SFLD" id="SFLDG00002">
    <property type="entry name" value="C1.7:_P-type_atpase_like"/>
    <property type="match status" value="1"/>
</dbReference>
<feature type="transmembrane region" description="Helical" evidence="18">
    <location>
        <begin position="705"/>
        <end position="727"/>
    </location>
</feature>
<feature type="transmembrane region" description="Helical" evidence="18">
    <location>
        <begin position="51"/>
        <end position="74"/>
    </location>
</feature>
<feature type="transmembrane region" description="Helical" evidence="18">
    <location>
        <begin position="80"/>
        <end position="96"/>
    </location>
</feature>
<dbReference type="SUPFAM" id="SSF81653">
    <property type="entry name" value="Calcium ATPase, transduction domain A"/>
    <property type="match status" value="1"/>
</dbReference>
<dbReference type="InterPro" id="IPR004014">
    <property type="entry name" value="ATPase_P-typ_cation-transptr_N"/>
</dbReference>
<dbReference type="Gene3D" id="1.20.1110.10">
    <property type="entry name" value="Calcium-transporting ATPase, transmembrane domain"/>
    <property type="match status" value="1"/>
</dbReference>
<dbReference type="SFLD" id="SFLDF00027">
    <property type="entry name" value="p-type_atpase"/>
    <property type="match status" value="1"/>
</dbReference>
<dbReference type="InterPro" id="IPR023214">
    <property type="entry name" value="HAD_sf"/>
</dbReference>
<dbReference type="PRINTS" id="PR00120">
    <property type="entry name" value="HATPASE"/>
</dbReference>
<keyword evidence="10" id="KW-0547">Nucleotide-binding</keyword>
<evidence type="ECO:0000256" key="9">
    <source>
        <dbReference type="ARBA" id="ARBA00022723"/>
    </source>
</evidence>
<dbReference type="SUPFAM" id="SSF56784">
    <property type="entry name" value="HAD-like"/>
    <property type="match status" value="1"/>
</dbReference>
<feature type="domain" description="Cation-transporting P-type ATPase N-terminal" evidence="19">
    <location>
        <begin position="2"/>
        <end position="76"/>
    </location>
</feature>
<dbReference type="FunFam" id="2.70.150.10:FF:000016">
    <property type="entry name" value="Calcium-transporting P-type ATPase putative"/>
    <property type="match status" value="1"/>
</dbReference>
<dbReference type="InterPro" id="IPR008250">
    <property type="entry name" value="ATPase_P-typ_transduc_dom_A_sf"/>
</dbReference>
<evidence type="ECO:0000256" key="4">
    <source>
        <dbReference type="ARBA" id="ARBA00022448"/>
    </source>
</evidence>
<evidence type="ECO:0000256" key="3">
    <source>
        <dbReference type="ARBA" id="ARBA00012790"/>
    </source>
</evidence>
<dbReference type="InterPro" id="IPR023298">
    <property type="entry name" value="ATPase_P-typ_TM_dom_sf"/>
</dbReference>
<dbReference type="PROSITE" id="PS00154">
    <property type="entry name" value="ATPASE_E1_E2"/>
    <property type="match status" value="1"/>
</dbReference>
<keyword evidence="16 18" id="KW-0472">Membrane</keyword>
<dbReference type="NCBIfam" id="TIGR01517">
    <property type="entry name" value="ATPase-IIB_Ca"/>
    <property type="match status" value="1"/>
</dbReference>
<accession>A0A1I4IYX1</accession>
<evidence type="ECO:0000256" key="14">
    <source>
        <dbReference type="ARBA" id="ARBA00022989"/>
    </source>
</evidence>
<dbReference type="InterPro" id="IPR001757">
    <property type="entry name" value="P_typ_ATPase"/>
</dbReference>
<evidence type="ECO:0000256" key="18">
    <source>
        <dbReference type="SAM" id="Phobius"/>
    </source>
</evidence>
<dbReference type="InterPro" id="IPR023299">
    <property type="entry name" value="ATPase_P-typ_cyto_dom_N"/>
</dbReference>
<dbReference type="InterPro" id="IPR006068">
    <property type="entry name" value="ATPase_P-typ_cation-transptr_C"/>
</dbReference>
<evidence type="ECO:0000256" key="10">
    <source>
        <dbReference type="ARBA" id="ARBA00022741"/>
    </source>
</evidence>
<dbReference type="CDD" id="cd02089">
    <property type="entry name" value="P-type_ATPase_Ca_prok"/>
    <property type="match status" value="1"/>
</dbReference>
<dbReference type="GO" id="GO:0006883">
    <property type="term" value="P:intracellular sodium ion homeostasis"/>
    <property type="evidence" value="ECO:0007669"/>
    <property type="project" value="TreeGrafter"/>
</dbReference>
<keyword evidence="8 18" id="KW-0812">Transmembrane</keyword>
<keyword evidence="5" id="KW-1003">Cell membrane</keyword>
<evidence type="ECO:0000256" key="1">
    <source>
        <dbReference type="ARBA" id="ARBA00004651"/>
    </source>
</evidence>
<dbReference type="EMBL" id="FOTY01000002">
    <property type="protein sequence ID" value="SFL59539.1"/>
    <property type="molecule type" value="Genomic_DNA"/>
</dbReference>
<dbReference type="InterPro" id="IPR036412">
    <property type="entry name" value="HAD-like_sf"/>
</dbReference>
<dbReference type="GO" id="GO:0030007">
    <property type="term" value="P:intracellular potassium ion homeostasis"/>
    <property type="evidence" value="ECO:0007669"/>
    <property type="project" value="TreeGrafter"/>
</dbReference>
<evidence type="ECO:0000256" key="5">
    <source>
        <dbReference type="ARBA" id="ARBA00022475"/>
    </source>
</evidence>
<keyword evidence="11" id="KW-0106">Calcium</keyword>
<dbReference type="SFLD" id="SFLDS00003">
    <property type="entry name" value="Haloacid_Dehalogenase"/>
    <property type="match status" value="1"/>
</dbReference>
<dbReference type="FunFam" id="3.40.50.1000:FF:000028">
    <property type="entry name" value="Calcium-transporting P-type ATPase, putative"/>
    <property type="match status" value="1"/>
</dbReference>
<dbReference type="GO" id="GO:0036376">
    <property type="term" value="P:sodium ion export across plasma membrane"/>
    <property type="evidence" value="ECO:0007669"/>
    <property type="project" value="TreeGrafter"/>
</dbReference>
<keyword evidence="14 18" id="KW-1133">Transmembrane helix</keyword>
<dbReference type="GO" id="GO:0005886">
    <property type="term" value="C:plasma membrane"/>
    <property type="evidence" value="ECO:0007669"/>
    <property type="project" value="UniProtKB-SubCell"/>
</dbReference>
<dbReference type="Pfam" id="PF00122">
    <property type="entry name" value="E1-E2_ATPase"/>
    <property type="match status" value="1"/>
</dbReference>
<evidence type="ECO:0000256" key="11">
    <source>
        <dbReference type="ARBA" id="ARBA00022837"/>
    </source>
</evidence>
<keyword evidence="12" id="KW-0067">ATP-binding</keyword>
<dbReference type="PANTHER" id="PTHR43294">
    <property type="entry name" value="SODIUM/POTASSIUM-TRANSPORTING ATPASE SUBUNIT ALPHA"/>
    <property type="match status" value="1"/>
</dbReference>
<dbReference type="GO" id="GO:0005388">
    <property type="term" value="F:P-type calcium transporter activity"/>
    <property type="evidence" value="ECO:0007669"/>
    <property type="project" value="UniProtKB-EC"/>
</dbReference>
<feature type="transmembrane region" description="Helical" evidence="18">
    <location>
        <begin position="270"/>
        <end position="296"/>
    </location>
</feature>
<keyword evidence="21" id="KW-1185">Reference proteome</keyword>
<name>A0A1I4IYX1_9BACI</name>
<feature type="transmembrane region" description="Helical" evidence="18">
    <location>
        <begin position="781"/>
        <end position="798"/>
    </location>
</feature>
<dbReference type="Pfam" id="PF00689">
    <property type="entry name" value="Cation_ATPase_C"/>
    <property type="match status" value="1"/>
</dbReference>
<comment type="catalytic activity">
    <reaction evidence="17">
        <text>Ca(2+)(in) + ATP + H2O = Ca(2+)(out) + ADP + phosphate + H(+)</text>
        <dbReference type="Rhea" id="RHEA:18105"/>
        <dbReference type="ChEBI" id="CHEBI:15377"/>
        <dbReference type="ChEBI" id="CHEBI:15378"/>
        <dbReference type="ChEBI" id="CHEBI:29108"/>
        <dbReference type="ChEBI" id="CHEBI:30616"/>
        <dbReference type="ChEBI" id="CHEBI:43474"/>
        <dbReference type="ChEBI" id="CHEBI:456216"/>
        <dbReference type="EC" id="7.2.2.10"/>
    </reaction>
</comment>
<evidence type="ECO:0000256" key="8">
    <source>
        <dbReference type="ARBA" id="ARBA00022692"/>
    </source>
</evidence>
<dbReference type="Pfam" id="PF08282">
    <property type="entry name" value="Hydrolase_3"/>
    <property type="match status" value="1"/>
</dbReference>
<dbReference type="SUPFAM" id="SSF81660">
    <property type="entry name" value="Metal cation-transporting ATPase, ATP-binding domain N"/>
    <property type="match status" value="1"/>
</dbReference>
<feature type="transmembrane region" description="Helical" evidence="18">
    <location>
        <begin position="851"/>
        <end position="869"/>
    </location>
</feature>
<dbReference type="InterPro" id="IPR018303">
    <property type="entry name" value="ATPase_P-typ_P_site"/>
</dbReference>
<feature type="transmembrane region" description="Helical" evidence="18">
    <location>
        <begin position="244"/>
        <end position="264"/>
    </location>
</feature>
<dbReference type="InterPro" id="IPR044492">
    <property type="entry name" value="P_typ_ATPase_HD_dom"/>
</dbReference>
<dbReference type="NCBIfam" id="TIGR01494">
    <property type="entry name" value="ATPase_P-type"/>
    <property type="match status" value="3"/>
</dbReference>
<dbReference type="PANTHER" id="PTHR43294:SF21">
    <property type="entry name" value="CATION TRANSPORTING ATPASE"/>
    <property type="match status" value="1"/>
</dbReference>
<dbReference type="Gene3D" id="3.40.50.1000">
    <property type="entry name" value="HAD superfamily/HAD-like"/>
    <property type="match status" value="1"/>
</dbReference>
<evidence type="ECO:0000259" key="19">
    <source>
        <dbReference type="SMART" id="SM00831"/>
    </source>
</evidence>
<comment type="similarity">
    <text evidence="2">Belongs to the cation transport ATPase (P-type) (TC 3.A.3) family. Type IIA subfamily.</text>
</comment>
<protein>
    <recommendedName>
        <fullName evidence="3">P-type Ca(2+) transporter</fullName>
        <ecNumber evidence="3">7.2.2.10</ecNumber>
    </recommendedName>
</protein>
<dbReference type="RefSeq" id="WP_090925558.1">
    <property type="nucleotide sequence ID" value="NZ_FOTY01000002.1"/>
</dbReference>
<evidence type="ECO:0000256" key="13">
    <source>
        <dbReference type="ARBA" id="ARBA00022967"/>
    </source>
</evidence>
<dbReference type="InterPro" id="IPR059000">
    <property type="entry name" value="ATPase_P-type_domA"/>
</dbReference>
<keyword evidence="15" id="KW-0406">Ion transport</keyword>
<dbReference type="AlphaFoldDB" id="A0A1I4IYX1"/>
<dbReference type="GO" id="GO:0005391">
    <property type="term" value="F:P-type sodium:potassium-exchanging transporter activity"/>
    <property type="evidence" value="ECO:0007669"/>
    <property type="project" value="TreeGrafter"/>
</dbReference>
<dbReference type="SUPFAM" id="SSF81665">
    <property type="entry name" value="Calcium ATPase, transmembrane domain M"/>
    <property type="match status" value="1"/>
</dbReference>
<dbReference type="InterPro" id="IPR050510">
    <property type="entry name" value="Cation_transp_ATPase_P-type"/>
</dbReference>
<keyword evidence="4" id="KW-0813">Transport</keyword>
<dbReference type="GO" id="GO:1990573">
    <property type="term" value="P:potassium ion import across plasma membrane"/>
    <property type="evidence" value="ECO:0007669"/>
    <property type="project" value="TreeGrafter"/>
</dbReference>
<keyword evidence="9" id="KW-0479">Metal-binding</keyword>
<keyword evidence="6" id="KW-0597">Phosphoprotein</keyword>
<dbReference type="PRINTS" id="PR00119">
    <property type="entry name" value="CATATPASE"/>
</dbReference>
<evidence type="ECO:0000313" key="21">
    <source>
        <dbReference type="Proteomes" id="UP000199668"/>
    </source>
</evidence>
<proteinExistence type="inferred from homology"/>
<evidence type="ECO:0000313" key="20">
    <source>
        <dbReference type="EMBL" id="SFL59539.1"/>
    </source>
</evidence>
<keyword evidence="7" id="KW-0109">Calcium transport</keyword>
<evidence type="ECO:0000256" key="6">
    <source>
        <dbReference type="ARBA" id="ARBA00022553"/>
    </source>
</evidence>
<dbReference type="Gene3D" id="3.40.1110.10">
    <property type="entry name" value="Calcium-transporting ATPase, cytoplasmic domain N"/>
    <property type="match status" value="1"/>
</dbReference>
<evidence type="ECO:0000256" key="15">
    <source>
        <dbReference type="ARBA" id="ARBA00023065"/>
    </source>
</evidence>
<feature type="transmembrane region" description="Helical" evidence="18">
    <location>
        <begin position="755"/>
        <end position="775"/>
    </location>
</feature>
<dbReference type="SMART" id="SM00831">
    <property type="entry name" value="Cation_ATPase_N"/>
    <property type="match status" value="1"/>
</dbReference>
<dbReference type="Pfam" id="PF00690">
    <property type="entry name" value="Cation_ATPase_N"/>
    <property type="match status" value="1"/>
</dbReference>
<dbReference type="EC" id="7.2.2.10" evidence="3"/>
<dbReference type="Proteomes" id="UP000199668">
    <property type="component" value="Unassembled WGS sequence"/>
</dbReference>
<evidence type="ECO:0000256" key="16">
    <source>
        <dbReference type="ARBA" id="ARBA00023136"/>
    </source>
</evidence>
<comment type="subcellular location">
    <subcellularLocation>
        <location evidence="1">Cell membrane</location>
        <topology evidence="1">Multi-pass membrane protein</topology>
    </subcellularLocation>
</comment>
<dbReference type="OrthoDB" id="9813266at2"/>
<feature type="transmembrane region" description="Helical" evidence="18">
    <location>
        <begin position="678"/>
        <end position="699"/>
    </location>
</feature>
<dbReference type="STRING" id="266892.SAMN04488054_102308"/>
<dbReference type="GO" id="GO:0016887">
    <property type="term" value="F:ATP hydrolysis activity"/>
    <property type="evidence" value="ECO:0007669"/>
    <property type="project" value="InterPro"/>
</dbReference>
<dbReference type="GO" id="GO:0046872">
    <property type="term" value="F:metal ion binding"/>
    <property type="evidence" value="ECO:0007669"/>
    <property type="project" value="UniProtKB-KW"/>
</dbReference>
<gene>
    <name evidence="20" type="ORF">SAMN04488054_102308</name>
</gene>
<dbReference type="Pfam" id="PF13246">
    <property type="entry name" value="Cation_ATPase"/>
    <property type="match status" value="1"/>
</dbReference>
<dbReference type="Gene3D" id="2.70.150.10">
    <property type="entry name" value="Calcium-transporting ATPase, cytoplasmic transduction domain A"/>
    <property type="match status" value="1"/>
</dbReference>
<evidence type="ECO:0000256" key="12">
    <source>
        <dbReference type="ARBA" id="ARBA00022840"/>
    </source>
</evidence>
<organism evidence="20 21">
    <name type="scientific">Salibacterium qingdaonense</name>
    <dbReference type="NCBI Taxonomy" id="266892"/>
    <lineage>
        <taxon>Bacteria</taxon>
        <taxon>Bacillati</taxon>
        <taxon>Bacillota</taxon>
        <taxon>Bacilli</taxon>
        <taxon>Bacillales</taxon>
        <taxon>Bacillaceae</taxon>
    </lineage>
</organism>
<evidence type="ECO:0000256" key="2">
    <source>
        <dbReference type="ARBA" id="ARBA00005675"/>
    </source>
</evidence>
<sequence>MNWYSQSREELERILNVSAASGLTDEEAAARKKQHGANRLEEKKKTPRWKLFLQQFQDMMIILLIGAVLVSALLGEYADVFTILGIVLLNGILGFVQENRAEKSLDTLKQLSSPMITVQRSGSWKTIPSEDAVPGDIVKLRSGDKISADIRLINVQGLTTEESPLTGESQPVEKEAAALENKDLPIGERVNMAFSGTLVTKGRGEGVVVASGMKTEMGKIAHLLSESKTNETPLQQRLAHLGKILISGALILTALVVLLGIVQGQPFYKMILSGVSLAVAAIPEGLPAIVTVVLALGVQRMIKQNAIVRHLPAVETLGCASIICSDKTGTLTENKMTVTGIWNEYGLAVRKKRTDRFERRRCENLLIQSVLASQHAVDTYLEGGTSGGDATETALMEAAQELGISFPDLFSEYEVQKVFPFDSERKRMTMLVKDRQGKRFVISKGAPDVLLKKCTRLQKQDRAAPLSSGDVKEIKQVIETMASKSWRTIAVASRSLSSHERIETAADAEKDLTFSGMAGMMDPPRPEAAAAVRECRKAGIKTVMVTGDHKTTAAAVARSIGILPKYGKVMSGQEWNTSAPEKKREMLQRTYVFARVSPRDKLDIVQELQKAGHVVAMTGDGVNDAPALKAADIGVAMGRTGTDVAKEAAALVLRDDNFSTIRAAIREGRNIYDNIRKFIRYMLASNVGEILVMLFAVMLTLPLPLVPIQILWINLITDGLPAMALGVDQPERDGMNRPPRSKSESIFADGMGKKIISRGFLIGIVTLIGFMTALWEHPQDLVRAQTIAFSTLVMAQLIHVFDCRASSSIFDRRPFENTFLTMSVLSSVLLLLIVIYVPLFQPVFHTTPLTAMEWLLVLALASIPTFALAGGRNWKNDRNG</sequence>
<dbReference type="InterPro" id="IPR006408">
    <property type="entry name" value="P-type_ATPase_IIB"/>
</dbReference>
<feature type="transmembrane region" description="Helical" evidence="18">
    <location>
        <begin position="819"/>
        <end position="839"/>
    </location>
</feature>
<evidence type="ECO:0000256" key="7">
    <source>
        <dbReference type="ARBA" id="ARBA00022568"/>
    </source>
</evidence>
<dbReference type="GO" id="GO:1902600">
    <property type="term" value="P:proton transmembrane transport"/>
    <property type="evidence" value="ECO:0007669"/>
    <property type="project" value="TreeGrafter"/>
</dbReference>
<reference evidence="20 21" key="1">
    <citation type="submission" date="2016-10" db="EMBL/GenBank/DDBJ databases">
        <authorList>
            <person name="de Groot N.N."/>
        </authorList>
    </citation>
    <scope>NUCLEOTIDE SEQUENCE [LARGE SCALE GENOMIC DNA]</scope>
    <source>
        <strain evidence="20 21">CGMCC 1.6134</strain>
    </source>
</reference>
<dbReference type="GO" id="GO:0005524">
    <property type="term" value="F:ATP binding"/>
    <property type="evidence" value="ECO:0007669"/>
    <property type="project" value="UniProtKB-KW"/>
</dbReference>
<keyword evidence="13" id="KW-1278">Translocase</keyword>